<reference evidence="4 5" key="1">
    <citation type="submission" date="2021-08" db="EMBL/GenBank/DDBJ databases">
        <title>Draft Genome Sequence of Phanerochaete sordida strain YK-624.</title>
        <authorList>
            <person name="Mori T."/>
            <person name="Dohra H."/>
            <person name="Suzuki T."/>
            <person name="Kawagishi H."/>
            <person name="Hirai H."/>
        </authorList>
    </citation>
    <scope>NUCLEOTIDE SEQUENCE [LARGE SCALE GENOMIC DNA]</scope>
    <source>
        <strain evidence="4 5">YK-624</strain>
    </source>
</reference>
<dbReference type="InterPro" id="IPR013970">
    <property type="entry name" value="Rfa2"/>
</dbReference>
<dbReference type="AlphaFoldDB" id="A0A9P3G3S7"/>
<dbReference type="Pfam" id="PF08661">
    <property type="entry name" value="Rep_fac-A_3"/>
    <property type="match status" value="1"/>
</dbReference>
<evidence type="ECO:0000256" key="2">
    <source>
        <dbReference type="ARBA" id="ARBA00009761"/>
    </source>
</evidence>
<dbReference type="GO" id="GO:0006298">
    <property type="term" value="P:mismatch repair"/>
    <property type="evidence" value="ECO:0007669"/>
    <property type="project" value="TreeGrafter"/>
</dbReference>
<accession>A0A9P3G3S7</accession>
<dbReference type="GO" id="GO:0003697">
    <property type="term" value="F:single-stranded DNA binding"/>
    <property type="evidence" value="ECO:0007669"/>
    <property type="project" value="TreeGrafter"/>
</dbReference>
<dbReference type="OrthoDB" id="188186at2759"/>
<dbReference type="SUPFAM" id="SSF50249">
    <property type="entry name" value="Nucleic acid-binding proteins"/>
    <property type="match status" value="1"/>
</dbReference>
<dbReference type="GO" id="GO:0003684">
    <property type="term" value="F:damaged DNA binding"/>
    <property type="evidence" value="ECO:0007669"/>
    <property type="project" value="TreeGrafter"/>
</dbReference>
<comment type="caution">
    <text evidence="4">The sequence shown here is derived from an EMBL/GenBank/DDBJ whole genome shotgun (WGS) entry which is preliminary data.</text>
</comment>
<evidence type="ECO:0000256" key="3">
    <source>
        <dbReference type="ARBA" id="ARBA00023242"/>
    </source>
</evidence>
<comment type="similarity">
    <text evidence="2">Belongs to the replication factor A protein 3 family.</text>
</comment>
<dbReference type="InterPro" id="IPR012340">
    <property type="entry name" value="NA-bd_OB-fold"/>
</dbReference>
<evidence type="ECO:0000313" key="5">
    <source>
        <dbReference type="Proteomes" id="UP000703269"/>
    </source>
</evidence>
<dbReference type="PANTHER" id="PTHR15114:SF1">
    <property type="entry name" value="REPLICATION PROTEIN A 14 KDA SUBUNIT"/>
    <property type="match status" value="1"/>
</dbReference>
<dbReference type="GO" id="GO:0006284">
    <property type="term" value="P:base-excision repair"/>
    <property type="evidence" value="ECO:0007669"/>
    <property type="project" value="TreeGrafter"/>
</dbReference>
<dbReference type="Proteomes" id="UP000703269">
    <property type="component" value="Unassembled WGS sequence"/>
</dbReference>
<gene>
    <name evidence="4" type="ORF">PsYK624_031880</name>
</gene>
<name>A0A9P3G3S7_9APHY</name>
<comment type="subcellular location">
    <subcellularLocation>
        <location evidence="1">Nucleus</location>
    </subcellularLocation>
</comment>
<proteinExistence type="inferred from homology"/>
<evidence type="ECO:0000313" key="4">
    <source>
        <dbReference type="EMBL" id="GJE87105.1"/>
    </source>
</evidence>
<dbReference type="GO" id="GO:0006260">
    <property type="term" value="P:DNA replication"/>
    <property type="evidence" value="ECO:0007669"/>
    <property type="project" value="InterPro"/>
</dbReference>
<protein>
    <recommendedName>
        <fullName evidence="6">Replication factor A protein 3</fullName>
    </recommendedName>
</protein>
<dbReference type="EMBL" id="BPQB01000005">
    <property type="protein sequence ID" value="GJE87105.1"/>
    <property type="molecule type" value="Genomic_DNA"/>
</dbReference>
<dbReference type="Gene3D" id="2.40.50.140">
    <property type="entry name" value="Nucleic acid-binding proteins"/>
    <property type="match status" value="1"/>
</dbReference>
<dbReference type="GO" id="GO:0006289">
    <property type="term" value="P:nucleotide-excision repair"/>
    <property type="evidence" value="ECO:0007669"/>
    <property type="project" value="TreeGrafter"/>
</dbReference>
<sequence>MSEFLSPRVNSARMPDYQGKNVRLSGKVLRLNDSANEVILQAPDGGEVRVKFVQAPALTSQYIEVVGNVTAPDALKGHAVIDLGDDYDLELANFVVEKWHDPKFASLTGLGL</sequence>
<evidence type="ECO:0000256" key="1">
    <source>
        <dbReference type="ARBA" id="ARBA00004123"/>
    </source>
</evidence>
<keyword evidence="5" id="KW-1185">Reference proteome</keyword>
<dbReference type="GO" id="GO:0000724">
    <property type="term" value="P:double-strand break repair via homologous recombination"/>
    <property type="evidence" value="ECO:0007669"/>
    <property type="project" value="TreeGrafter"/>
</dbReference>
<keyword evidence="3" id="KW-0539">Nucleus</keyword>
<organism evidence="4 5">
    <name type="scientific">Phanerochaete sordida</name>
    <dbReference type="NCBI Taxonomy" id="48140"/>
    <lineage>
        <taxon>Eukaryota</taxon>
        <taxon>Fungi</taxon>
        <taxon>Dikarya</taxon>
        <taxon>Basidiomycota</taxon>
        <taxon>Agaricomycotina</taxon>
        <taxon>Agaricomycetes</taxon>
        <taxon>Polyporales</taxon>
        <taxon>Phanerochaetaceae</taxon>
        <taxon>Phanerochaete</taxon>
    </lineage>
</organism>
<dbReference type="GO" id="GO:0005662">
    <property type="term" value="C:DNA replication factor A complex"/>
    <property type="evidence" value="ECO:0007669"/>
    <property type="project" value="TreeGrafter"/>
</dbReference>
<evidence type="ECO:0008006" key="6">
    <source>
        <dbReference type="Google" id="ProtNLM"/>
    </source>
</evidence>
<dbReference type="GO" id="GO:0035861">
    <property type="term" value="C:site of double-strand break"/>
    <property type="evidence" value="ECO:0007669"/>
    <property type="project" value="TreeGrafter"/>
</dbReference>
<dbReference type="PANTHER" id="PTHR15114">
    <property type="entry name" value="REPLICATION PROTEIN A3"/>
    <property type="match status" value="1"/>
</dbReference>